<feature type="region of interest" description="Disordered" evidence="1">
    <location>
        <begin position="1"/>
        <end position="27"/>
    </location>
</feature>
<evidence type="ECO:0000313" key="2">
    <source>
        <dbReference type="EMBL" id="TKD03390.1"/>
    </source>
</evidence>
<comment type="caution">
    <text evidence="2">The sequence shown here is derived from an EMBL/GenBank/DDBJ whole genome shotgun (WGS) entry which is preliminary data.</text>
</comment>
<gene>
    <name evidence="2" type="ORF">E8A74_25835</name>
</gene>
<sequence>MSSARPPPASFEPPPPPSRRRLRTGPGAFDVLSRDGAAAVLLFARAKLEAERRRAPGLVNGSLRAFASRVESAARRVTEGVHDDGVFIAPLFRLLRGRDEVPSFPTLSAFKARLLQAYNRGLLELATCERAEDVNPLMVAASAVRLRRTTFHLVRRWSRRNIFSALGDVVAALSPKAYAAAKDFARKVHDDEKRREGRPRLITLPLDAFAARVQTVVNEGSHDALIVELFREFDERGEATGLGLRAFKARLRAAHRAGSLELRACEARDGGDSEIVQASAVDHGGMTLHLVCRTAMPLPIPWGRPTLLLRRVRATMMQA</sequence>
<feature type="compositionally biased region" description="Pro residues" evidence="1">
    <location>
        <begin position="1"/>
        <end position="17"/>
    </location>
</feature>
<protein>
    <submittedName>
        <fullName evidence="2">Uncharacterized protein</fullName>
    </submittedName>
</protein>
<dbReference type="AlphaFoldDB" id="A0A4V5PMG9"/>
<proteinExistence type="predicted"/>
<reference evidence="2 3" key="1">
    <citation type="submission" date="2019-04" db="EMBL/GenBank/DDBJ databases">
        <authorList>
            <person name="Li Y."/>
            <person name="Wang J."/>
        </authorList>
    </citation>
    <scope>NUCLEOTIDE SEQUENCE [LARGE SCALE GENOMIC DNA]</scope>
    <source>
        <strain evidence="2 3">DSM 14668</strain>
    </source>
</reference>
<dbReference type="Proteomes" id="UP000309215">
    <property type="component" value="Unassembled WGS sequence"/>
</dbReference>
<dbReference type="EMBL" id="SSMQ01000029">
    <property type="protein sequence ID" value="TKD03390.1"/>
    <property type="molecule type" value="Genomic_DNA"/>
</dbReference>
<keyword evidence="3" id="KW-1185">Reference proteome</keyword>
<evidence type="ECO:0000256" key="1">
    <source>
        <dbReference type="SAM" id="MobiDB-lite"/>
    </source>
</evidence>
<accession>A0A4V5PMG9</accession>
<evidence type="ECO:0000313" key="3">
    <source>
        <dbReference type="Proteomes" id="UP000309215"/>
    </source>
</evidence>
<organism evidence="2 3">
    <name type="scientific">Polyangium fumosum</name>
    <dbReference type="NCBI Taxonomy" id="889272"/>
    <lineage>
        <taxon>Bacteria</taxon>
        <taxon>Pseudomonadati</taxon>
        <taxon>Myxococcota</taxon>
        <taxon>Polyangia</taxon>
        <taxon>Polyangiales</taxon>
        <taxon>Polyangiaceae</taxon>
        <taxon>Polyangium</taxon>
    </lineage>
</organism>
<name>A0A4V5PMG9_9BACT</name>